<organism evidence="11 12">
    <name type="scientific">Ephemerocybe angulata</name>
    <dbReference type="NCBI Taxonomy" id="980116"/>
    <lineage>
        <taxon>Eukaryota</taxon>
        <taxon>Fungi</taxon>
        <taxon>Dikarya</taxon>
        <taxon>Basidiomycota</taxon>
        <taxon>Agaricomycotina</taxon>
        <taxon>Agaricomycetes</taxon>
        <taxon>Agaricomycetidae</taxon>
        <taxon>Agaricales</taxon>
        <taxon>Agaricineae</taxon>
        <taxon>Psathyrellaceae</taxon>
        <taxon>Ephemerocybe</taxon>
    </lineage>
</organism>
<evidence type="ECO:0000256" key="5">
    <source>
        <dbReference type="ARBA" id="ARBA00022776"/>
    </source>
</evidence>
<dbReference type="InterPro" id="IPR013083">
    <property type="entry name" value="Znf_RING/FYVE/PHD"/>
</dbReference>
<evidence type="ECO:0000256" key="9">
    <source>
        <dbReference type="PROSITE-ProRule" id="PRU00175"/>
    </source>
</evidence>
<keyword evidence="4 9" id="KW-0863">Zinc-finger</keyword>
<keyword evidence="12" id="KW-1185">Reference proteome</keyword>
<dbReference type="PANTHER" id="PTHR11210">
    <property type="entry name" value="RING BOX"/>
    <property type="match status" value="1"/>
</dbReference>
<dbReference type="CDD" id="cd16456">
    <property type="entry name" value="RING-H2_APC11"/>
    <property type="match status" value="1"/>
</dbReference>
<dbReference type="GO" id="GO:0097602">
    <property type="term" value="F:cullin family protein binding"/>
    <property type="evidence" value="ECO:0007669"/>
    <property type="project" value="InterPro"/>
</dbReference>
<dbReference type="GO" id="GO:0061630">
    <property type="term" value="F:ubiquitin protein ligase activity"/>
    <property type="evidence" value="ECO:0007669"/>
    <property type="project" value="InterPro"/>
</dbReference>
<evidence type="ECO:0000259" key="10">
    <source>
        <dbReference type="PROSITE" id="PS50089"/>
    </source>
</evidence>
<sequence>MKVKVMHWHAVASWRWDTGKEEEEDEEADICGICRAEFEACCPLCKTPGDDCPLIYGECSHVFHMHCMLKWLERPSSKQQCPMDRREWKVAGSGTK</sequence>
<dbReference type="GO" id="GO:0051301">
    <property type="term" value="P:cell division"/>
    <property type="evidence" value="ECO:0007669"/>
    <property type="project" value="UniProtKB-KW"/>
</dbReference>
<dbReference type="InterPro" id="IPR051031">
    <property type="entry name" value="RING-box_E3_Ubiquitin_Ligase"/>
</dbReference>
<gene>
    <name evidence="11" type="ORF">DFP72DRAFT_1012670</name>
</gene>
<dbReference type="GO" id="GO:0005680">
    <property type="term" value="C:anaphase-promoting complex"/>
    <property type="evidence" value="ECO:0007669"/>
    <property type="project" value="InterPro"/>
</dbReference>
<dbReference type="EMBL" id="JACGCI010000051">
    <property type="protein sequence ID" value="KAF6751385.1"/>
    <property type="molecule type" value="Genomic_DNA"/>
</dbReference>
<dbReference type="GO" id="GO:0008270">
    <property type="term" value="F:zinc ion binding"/>
    <property type="evidence" value="ECO:0007669"/>
    <property type="project" value="UniProtKB-KW"/>
</dbReference>
<reference evidence="11 12" key="1">
    <citation type="submission" date="2020-07" db="EMBL/GenBank/DDBJ databases">
        <title>Comparative genomics of pyrophilous fungi reveals a link between fire events and developmental genes.</title>
        <authorList>
            <consortium name="DOE Joint Genome Institute"/>
            <person name="Steindorff A.S."/>
            <person name="Carver A."/>
            <person name="Calhoun S."/>
            <person name="Stillman K."/>
            <person name="Liu H."/>
            <person name="Lipzen A."/>
            <person name="Pangilinan J."/>
            <person name="Labutti K."/>
            <person name="Bruns T.D."/>
            <person name="Grigoriev I.V."/>
        </authorList>
    </citation>
    <scope>NUCLEOTIDE SEQUENCE [LARGE SCALE GENOMIC DNA]</scope>
    <source>
        <strain evidence="11 12">CBS 144469</strain>
    </source>
</reference>
<protein>
    <recommendedName>
        <fullName evidence="1">Anaphase-promoting complex subunit 11</fullName>
    </recommendedName>
</protein>
<evidence type="ECO:0000256" key="1">
    <source>
        <dbReference type="ARBA" id="ARBA00013928"/>
    </source>
</evidence>
<proteinExistence type="predicted"/>
<dbReference type="OrthoDB" id="1681166at2759"/>
<evidence type="ECO:0000256" key="2">
    <source>
        <dbReference type="ARBA" id="ARBA00022618"/>
    </source>
</evidence>
<dbReference type="Proteomes" id="UP000521943">
    <property type="component" value="Unassembled WGS sequence"/>
</dbReference>
<evidence type="ECO:0000256" key="7">
    <source>
        <dbReference type="ARBA" id="ARBA00022833"/>
    </source>
</evidence>
<dbReference type="GO" id="GO:0031145">
    <property type="term" value="P:anaphase-promoting complex-dependent catabolic process"/>
    <property type="evidence" value="ECO:0007669"/>
    <property type="project" value="InterPro"/>
</dbReference>
<feature type="domain" description="RING-type" evidence="10">
    <location>
        <begin position="42"/>
        <end position="85"/>
    </location>
</feature>
<dbReference type="InterPro" id="IPR024991">
    <property type="entry name" value="RING-H2_APC11"/>
</dbReference>
<evidence type="ECO:0000256" key="8">
    <source>
        <dbReference type="ARBA" id="ARBA00023306"/>
    </source>
</evidence>
<dbReference type="SUPFAM" id="SSF57850">
    <property type="entry name" value="RING/U-box"/>
    <property type="match status" value="1"/>
</dbReference>
<accession>A0A8H6M1W9</accession>
<dbReference type="PROSITE" id="PS50089">
    <property type="entry name" value="ZF_RING_2"/>
    <property type="match status" value="1"/>
</dbReference>
<name>A0A8H6M1W9_9AGAR</name>
<dbReference type="AlphaFoldDB" id="A0A8H6M1W9"/>
<dbReference type="Pfam" id="PF12861">
    <property type="entry name" value="zf-ANAPC11"/>
    <property type="match status" value="1"/>
</dbReference>
<dbReference type="InterPro" id="IPR001841">
    <property type="entry name" value="Znf_RING"/>
</dbReference>
<dbReference type="Gene3D" id="3.30.40.10">
    <property type="entry name" value="Zinc/RING finger domain, C3HC4 (zinc finger)"/>
    <property type="match status" value="1"/>
</dbReference>
<evidence type="ECO:0000313" key="11">
    <source>
        <dbReference type="EMBL" id="KAF6751385.1"/>
    </source>
</evidence>
<keyword evidence="8" id="KW-0131">Cell cycle</keyword>
<evidence type="ECO:0000313" key="12">
    <source>
        <dbReference type="Proteomes" id="UP000521943"/>
    </source>
</evidence>
<evidence type="ECO:0000256" key="4">
    <source>
        <dbReference type="ARBA" id="ARBA00022771"/>
    </source>
</evidence>
<keyword evidence="7" id="KW-0862">Zinc</keyword>
<evidence type="ECO:0000256" key="6">
    <source>
        <dbReference type="ARBA" id="ARBA00022786"/>
    </source>
</evidence>
<keyword evidence="2" id="KW-0132">Cell division</keyword>
<keyword evidence="5" id="KW-0498">Mitosis</keyword>
<keyword evidence="3" id="KW-0479">Metal-binding</keyword>
<comment type="caution">
    <text evidence="11">The sequence shown here is derived from an EMBL/GenBank/DDBJ whole genome shotgun (WGS) entry which is preliminary data.</text>
</comment>
<keyword evidence="6" id="KW-0833">Ubl conjugation pathway</keyword>
<evidence type="ECO:0000256" key="3">
    <source>
        <dbReference type="ARBA" id="ARBA00022723"/>
    </source>
</evidence>